<gene>
    <name evidence="2" type="ORF">LACBIDRAFT_322652</name>
</gene>
<dbReference type="OrthoDB" id="2591260at2759"/>
<feature type="compositionally biased region" description="Polar residues" evidence="1">
    <location>
        <begin position="1264"/>
        <end position="1288"/>
    </location>
</feature>
<keyword evidence="3" id="KW-1185">Reference proteome</keyword>
<protein>
    <submittedName>
        <fullName evidence="2">Predicted protein</fullName>
    </submittedName>
</protein>
<feature type="compositionally biased region" description="Polar residues" evidence="1">
    <location>
        <begin position="1307"/>
        <end position="1317"/>
    </location>
</feature>
<evidence type="ECO:0000313" key="2">
    <source>
        <dbReference type="EMBL" id="EDR13175.1"/>
    </source>
</evidence>
<organism evidence="3">
    <name type="scientific">Laccaria bicolor (strain S238N-H82 / ATCC MYA-4686)</name>
    <name type="common">Bicoloured deceiver</name>
    <name type="synonym">Laccaria laccata var. bicolor</name>
    <dbReference type="NCBI Taxonomy" id="486041"/>
    <lineage>
        <taxon>Eukaryota</taxon>
        <taxon>Fungi</taxon>
        <taxon>Dikarya</taxon>
        <taxon>Basidiomycota</taxon>
        <taxon>Agaricomycotina</taxon>
        <taxon>Agaricomycetes</taxon>
        <taxon>Agaricomycetidae</taxon>
        <taxon>Agaricales</taxon>
        <taxon>Agaricineae</taxon>
        <taxon>Hydnangiaceae</taxon>
        <taxon>Laccaria</taxon>
    </lineage>
</organism>
<feature type="region of interest" description="Disordered" evidence="1">
    <location>
        <begin position="1199"/>
        <end position="1319"/>
    </location>
</feature>
<dbReference type="InParanoid" id="B0CX24"/>
<sequence>MSRHAATSEVPSATDYGSDGGPLSVWAFLYASLTYVFKGRKKSEEFPRWLLSKPILDSGHGLHHVTLEISLSFVLTLGHGHLRQTPSTTSSPSSSPLSTFRMALLTPPSTSHRLDKENFKFTVTAPLPGRVVWSSHNSYHSLTTPPKPCVASRERPVKSILKRRQETTTLLAVPDDNTKEREVTPEPADPLVNLSYLEHPVSIILKGADASLRDLIEGYSVLAVRLRTSVTDSTDADASWPLFQPLRKNREAFVDAVVRDLGKALVNPASVMPCTEEVVDEWLKDEEHLPKFSLPSPRSSPVKKRGMSAEQAKYARDLATTCLSVIRLLSVVLSTPAIYSVFETEDLRTMLTSILAIPLAEELPTPNARKTRALAIWLLQVQRLPSDVLHPAGDRIAYALRRGMDGELGKEGKKGSANDGLKAVHDLSIFLPATFVPSFIEILPSILSNLLAPTLALRIQACHALGGFVLGTISIPQSHHHTRIANIIADHLTTIPVTPTKKSPSKLSEAPIVRTLRTTMVAVDPTNVAQGPVWAISVLSCFVVLLGSKLYTNQKLGRLVCSLLTLASAHKKSTVRGLLCVAWRVVTWAYAAPPLPLVMGEESEVEEGNEVVRPETLSKESLWRILVTVVDCQAGVATIAALMADESEEGLQKTFHVLVAMINKAGKTCGDAVAVLQHLLSFESRPREWNINHLIPESLFSSNPGLLTADFKNLSAAVQPLLQQVPTIDDIRCLTKEEVAIGWVFDGIVSVWWTALNMLEMDDEGLPNELAYIWKILLKTTVNVLQESEDNEGIAAFGRRAAKILTEILSNPRLNFTVKPASPGVEKSISPIKFGTSVRDDVRPGNCTNGEHKARTVQKLWKTMRILFPSAQLGDAGEHLLKSLLDNERELVDPLSEGSARAVWASLCTDVLSVCDVDSMRDFWGCGEGGRKWDWTSEDKETIWKTCAEKWKKVQGHWEAGVVLLGVPFTDANQWGLRTEEDAQWGELLEQVISKAYDYGLDSQTVLDNITTFISTNQAPTSGISSTRAAELLISHLDIVEAREIPEVLVEFVNDTMRSTYPPEPRNKPLSLWLVRSITQMITDCPLELCLQMLGILQEGLCLWLSDEYECWSMDELDYNIIPLYQFLLNKIRGLPQDIASLEILAPILDSVFSGRTMPPAAAEAFNEYWQFTYANMPVPEAGWPQKVLHCLGLEDASKRAPSESERSPTLSPAAPIIPPSTPLLSASFNLQSPRRPHRPLTTSFETFPLPMRSPESPVRRRTASSSSYHPTTPKRTPLCSISNQSGGSPAKRRRIGDADEEESANKENASPRSQLPATPITVAEKIAALGLSLQPLSSKKRLFADEEVACSDSDASIARPSPTKKLKLRERMCAKSVTPKSKGLPVSLVSPPSTCSSKESEDERYVENALLPLPSLLLPFPMQATSDQDTSEDDSCPPTPTPVTRKRIFMDAVVVPTLQQVLRKRKLEHSQSFESLMIASSSDRLPFPTRKTPRIMKRAVSDIIPAALGKRRKSSDSDPFLVISSTSAPLPALRVTQSKMASSDDDPHIGQVTPSYLMSSSTMALRKRKLEHGSTMEDVFASEMPGSDDSVASLESPTKDVVDLKLEAQLRNPFPRRSAFVTYLATLSSQIDRKLTHNLAPMANLLRSAKSGNDWSTNELLAYNIDVQREDVVNFFGHDLGSIDHLDSNLFSSADPTLAVDFSQETYRFLAHLDLATRADAGLENDIIEFARSVLQVTGFDQRGTVLRARYNILFTICGDSHQVARSDVCLVPLNSMILLAVQADKASNPEPQIIAEAIAAFQHNNQKRVDLNLPVLDLMTIPCITMVGTRPFFYQVPVTRQLSDCVATGQFPSQPTVVKRCGPPARQRTFEGMEVPDYRRVALQYYDAFRGVAKDCWATFLEGCD</sequence>
<dbReference type="STRING" id="486041.B0CX24"/>
<feature type="region of interest" description="Disordered" evidence="1">
    <location>
        <begin position="1381"/>
        <end position="1401"/>
    </location>
</feature>
<evidence type="ECO:0000256" key="1">
    <source>
        <dbReference type="SAM" id="MobiDB-lite"/>
    </source>
</evidence>
<dbReference type="Proteomes" id="UP000001194">
    <property type="component" value="Unassembled WGS sequence"/>
</dbReference>
<reference evidence="2 3" key="1">
    <citation type="journal article" date="2008" name="Nature">
        <title>The genome of Laccaria bicolor provides insights into mycorrhizal symbiosis.</title>
        <authorList>
            <person name="Martin F."/>
            <person name="Aerts A."/>
            <person name="Ahren D."/>
            <person name="Brun A."/>
            <person name="Danchin E.G.J."/>
            <person name="Duchaussoy F."/>
            <person name="Gibon J."/>
            <person name="Kohler A."/>
            <person name="Lindquist E."/>
            <person name="Pereda V."/>
            <person name="Salamov A."/>
            <person name="Shapiro H.J."/>
            <person name="Wuyts J."/>
            <person name="Blaudez D."/>
            <person name="Buee M."/>
            <person name="Brokstein P."/>
            <person name="Canbaeck B."/>
            <person name="Cohen D."/>
            <person name="Courty P.E."/>
            <person name="Coutinho P.M."/>
            <person name="Delaruelle C."/>
            <person name="Detter J.C."/>
            <person name="Deveau A."/>
            <person name="DiFazio S."/>
            <person name="Duplessis S."/>
            <person name="Fraissinet-Tachet L."/>
            <person name="Lucic E."/>
            <person name="Frey-Klett P."/>
            <person name="Fourrey C."/>
            <person name="Feussner I."/>
            <person name="Gay G."/>
            <person name="Grimwood J."/>
            <person name="Hoegger P.J."/>
            <person name="Jain P."/>
            <person name="Kilaru S."/>
            <person name="Labbe J."/>
            <person name="Lin Y.C."/>
            <person name="Legue V."/>
            <person name="Le Tacon F."/>
            <person name="Marmeisse R."/>
            <person name="Melayah D."/>
            <person name="Montanini B."/>
            <person name="Muratet M."/>
            <person name="Nehls U."/>
            <person name="Niculita-Hirzel H."/>
            <person name="Oudot-Le Secq M.P."/>
            <person name="Peter M."/>
            <person name="Quesneville H."/>
            <person name="Rajashekar B."/>
            <person name="Reich M."/>
            <person name="Rouhier N."/>
            <person name="Schmutz J."/>
            <person name="Yin T."/>
            <person name="Chalot M."/>
            <person name="Henrissat B."/>
            <person name="Kuees U."/>
            <person name="Lucas S."/>
            <person name="Van de Peer Y."/>
            <person name="Podila G.K."/>
            <person name="Polle A."/>
            <person name="Pukkila P.J."/>
            <person name="Richardson P.M."/>
            <person name="Rouze P."/>
            <person name="Sanders I.R."/>
            <person name="Stajich J.E."/>
            <person name="Tunlid A."/>
            <person name="Tuskan G."/>
            <person name="Grigoriev I.V."/>
        </authorList>
    </citation>
    <scope>NUCLEOTIDE SEQUENCE [LARGE SCALE GENOMIC DNA]</scope>
    <source>
        <strain evidence="3">S238N-H82 / ATCC MYA-4686</strain>
    </source>
</reference>
<name>B0CX24_LACBS</name>
<proteinExistence type="predicted"/>
<dbReference type="GeneID" id="6071946"/>
<dbReference type="KEGG" id="lbc:LACBIDRAFT_322652"/>
<feature type="region of interest" description="Disordered" evidence="1">
    <location>
        <begin position="1424"/>
        <end position="1444"/>
    </location>
</feature>
<accession>B0CX24</accession>
<dbReference type="RefSeq" id="XP_001875673.1">
    <property type="nucleotide sequence ID" value="XM_001875638.1"/>
</dbReference>
<dbReference type="EMBL" id="DS547093">
    <property type="protein sequence ID" value="EDR13175.1"/>
    <property type="molecule type" value="Genomic_DNA"/>
</dbReference>
<dbReference type="HOGENOM" id="CLU_001598_0_0_1"/>
<evidence type="ECO:0000313" key="3">
    <source>
        <dbReference type="Proteomes" id="UP000001194"/>
    </source>
</evidence>